<evidence type="ECO:0000313" key="2">
    <source>
        <dbReference type="EMBL" id="CAL8092043.1"/>
    </source>
</evidence>
<feature type="region of interest" description="Disordered" evidence="1">
    <location>
        <begin position="1"/>
        <end position="33"/>
    </location>
</feature>
<feature type="compositionally biased region" description="Polar residues" evidence="1">
    <location>
        <begin position="1"/>
        <end position="11"/>
    </location>
</feature>
<reference evidence="2 3" key="1">
    <citation type="submission" date="2024-08" db="EMBL/GenBank/DDBJ databases">
        <authorList>
            <person name="Cucini C."/>
            <person name="Frati F."/>
        </authorList>
    </citation>
    <scope>NUCLEOTIDE SEQUENCE [LARGE SCALE GENOMIC DNA]</scope>
</reference>
<proteinExistence type="predicted"/>
<evidence type="ECO:0000256" key="1">
    <source>
        <dbReference type="SAM" id="MobiDB-lite"/>
    </source>
</evidence>
<sequence length="523" mass="59326">MAQSGTPTAAYSSDKKSSVGKLTSAGKSHDGHDDKEVLVSRLPIPCMNGQPVDIHTLTVDQLQKFFKDVYISFYHTTLPSSSTSSTTEKPPSWWSFAVTFDSSLQLHPGFYERWHQKYMVDLLWRFYDFCGYSRLLNGDIVFSKANKLQNGSDVDPLKSLHSPERNLVVVGRRIVPIYDLMPLTTEAKQQEALELEQPLEASLKVDSPDPGEEAGPRKQGEKLEEVKNQAKTINIEIPKIYFPKADTETKKYSNPQPQNACKDVLNNREEVHKNHEKSSPNDHEKEEFMNWLGLIRVSHEKPVTNTSAPLPCQSKPPAPVCRTLRKLPSRNPLLVLFQNNPFLPITSGPGQRLLSLYGEKVEYTYPPPYESYCGTDIATQKKAEEKIPETKYPILTDQKIVKNGVHPHIYSYGRGKLQRTKRYQELVVGLSRRSWPALNKCKEVRVQMKQRVTPSASTSISKKQIEVRRDKGITSCIVKSINATFVYPPPVHLTDFVKQPSAEFISYVQELVKRKATDHSCEL</sequence>
<gene>
    <name evidence="2" type="ORF">ODALV1_LOCUS8102</name>
</gene>
<feature type="compositionally biased region" description="Basic and acidic residues" evidence="1">
    <location>
        <begin position="214"/>
        <end position="228"/>
    </location>
</feature>
<dbReference type="Proteomes" id="UP001642540">
    <property type="component" value="Unassembled WGS sequence"/>
</dbReference>
<protein>
    <submittedName>
        <fullName evidence="2">Uncharacterized protein</fullName>
    </submittedName>
</protein>
<organism evidence="2 3">
    <name type="scientific">Orchesella dallaii</name>
    <dbReference type="NCBI Taxonomy" id="48710"/>
    <lineage>
        <taxon>Eukaryota</taxon>
        <taxon>Metazoa</taxon>
        <taxon>Ecdysozoa</taxon>
        <taxon>Arthropoda</taxon>
        <taxon>Hexapoda</taxon>
        <taxon>Collembola</taxon>
        <taxon>Entomobryomorpha</taxon>
        <taxon>Entomobryoidea</taxon>
        <taxon>Orchesellidae</taxon>
        <taxon>Orchesellinae</taxon>
        <taxon>Orchesella</taxon>
    </lineage>
</organism>
<feature type="region of interest" description="Disordered" evidence="1">
    <location>
        <begin position="199"/>
        <end position="229"/>
    </location>
</feature>
<evidence type="ECO:0000313" key="3">
    <source>
        <dbReference type="Proteomes" id="UP001642540"/>
    </source>
</evidence>
<keyword evidence="3" id="KW-1185">Reference proteome</keyword>
<comment type="caution">
    <text evidence="2">The sequence shown here is derived from an EMBL/GenBank/DDBJ whole genome shotgun (WGS) entry which is preliminary data.</text>
</comment>
<name>A0ABP1Q8H7_9HEXA</name>
<dbReference type="EMBL" id="CAXLJM020000025">
    <property type="protein sequence ID" value="CAL8092043.1"/>
    <property type="molecule type" value="Genomic_DNA"/>
</dbReference>
<accession>A0ABP1Q8H7</accession>